<dbReference type="EMBL" id="HBIP01001124">
    <property type="protein sequence ID" value="CAE0485454.1"/>
    <property type="molecule type" value="Transcribed_RNA"/>
</dbReference>
<keyword evidence="2" id="KW-1133">Transmembrane helix</keyword>
<organism evidence="3">
    <name type="scientific">Dunaliella tertiolecta</name>
    <name type="common">Green alga</name>
    <dbReference type="NCBI Taxonomy" id="3047"/>
    <lineage>
        <taxon>Eukaryota</taxon>
        <taxon>Viridiplantae</taxon>
        <taxon>Chlorophyta</taxon>
        <taxon>core chlorophytes</taxon>
        <taxon>Chlorophyceae</taxon>
        <taxon>CS clade</taxon>
        <taxon>Chlamydomonadales</taxon>
        <taxon>Dunaliellaceae</taxon>
        <taxon>Dunaliella</taxon>
    </lineage>
</organism>
<protein>
    <submittedName>
        <fullName evidence="3">Uncharacterized protein</fullName>
    </submittedName>
</protein>
<feature type="transmembrane region" description="Helical" evidence="2">
    <location>
        <begin position="223"/>
        <end position="244"/>
    </location>
</feature>
<dbReference type="PANTHER" id="PTHR33372">
    <property type="match status" value="1"/>
</dbReference>
<feature type="compositionally biased region" description="Low complexity" evidence="1">
    <location>
        <begin position="46"/>
        <end position="63"/>
    </location>
</feature>
<dbReference type="Pfam" id="PF11833">
    <property type="entry name" value="CPP1-like"/>
    <property type="match status" value="1"/>
</dbReference>
<dbReference type="AlphaFoldDB" id="A0A7S3VGT1"/>
<dbReference type="PANTHER" id="PTHR33372:SF2">
    <property type="entry name" value="PROTEIN CHAPERONE-LIKE PROTEIN OF POR1, CHLOROPLASTIC"/>
    <property type="match status" value="1"/>
</dbReference>
<dbReference type="InterPro" id="IPR021788">
    <property type="entry name" value="CPP1-like"/>
</dbReference>
<keyword evidence="2" id="KW-0472">Membrane</keyword>
<evidence type="ECO:0000313" key="3">
    <source>
        <dbReference type="EMBL" id="CAE0485454.1"/>
    </source>
</evidence>
<dbReference type="GO" id="GO:0031969">
    <property type="term" value="C:chloroplast membrane"/>
    <property type="evidence" value="ECO:0007669"/>
    <property type="project" value="TreeGrafter"/>
</dbReference>
<proteinExistence type="predicted"/>
<name>A0A7S3VGT1_DUNTE</name>
<gene>
    <name evidence="3" type="ORF">DTER00134_LOCUS493</name>
</gene>
<keyword evidence="2" id="KW-0812">Transmembrane</keyword>
<sequence length="276" mass="30417">MLLHASGVSCSAFNLTPHRTGNALFTPLHRVVTRRQQPRFSQPCIAGAASSSFSSGGEPAPESDFQPFPRTKERNPYKLLGLSKDASFEEVQNARNFLYEQYRWHEPSRESIELAFEAILKDTYKARRRFGFRPPRTGRREDVIGDPDVVPLSKKIRNMFDPTVTARTLVNEGAVYVGLALWTLFSSDQSFPLAGAFAYSVYRFQSKRIKANPEGPFFGGNAIVGAVLTTAINIAIACAVMSFISAPLANLLDSSMRQVGGCFVILIAGALAIYLK</sequence>
<feature type="transmembrane region" description="Helical" evidence="2">
    <location>
        <begin position="175"/>
        <end position="202"/>
    </location>
</feature>
<accession>A0A7S3VGT1</accession>
<feature type="region of interest" description="Disordered" evidence="1">
    <location>
        <begin position="46"/>
        <end position="72"/>
    </location>
</feature>
<reference evidence="3" key="1">
    <citation type="submission" date="2021-01" db="EMBL/GenBank/DDBJ databases">
        <authorList>
            <person name="Corre E."/>
            <person name="Pelletier E."/>
            <person name="Niang G."/>
            <person name="Scheremetjew M."/>
            <person name="Finn R."/>
            <person name="Kale V."/>
            <person name="Holt S."/>
            <person name="Cochrane G."/>
            <person name="Meng A."/>
            <person name="Brown T."/>
            <person name="Cohen L."/>
        </authorList>
    </citation>
    <scope>NUCLEOTIDE SEQUENCE</scope>
    <source>
        <strain evidence="3">CCMP1320</strain>
    </source>
</reference>
<evidence type="ECO:0000256" key="1">
    <source>
        <dbReference type="SAM" id="MobiDB-lite"/>
    </source>
</evidence>
<evidence type="ECO:0000256" key="2">
    <source>
        <dbReference type="SAM" id="Phobius"/>
    </source>
</evidence>
<feature type="transmembrane region" description="Helical" evidence="2">
    <location>
        <begin position="256"/>
        <end position="275"/>
    </location>
</feature>